<evidence type="ECO:0000313" key="9">
    <source>
        <dbReference type="Proteomes" id="UP001165740"/>
    </source>
</evidence>
<evidence type="ECO:0000256" key="4">
    <source>
        <dbReference type="SAM" id="MobiDB-lite"/>
    </source>
</evidence>
<feature type="domain" description="Ig-like" evidence="7">
    <location>
        <begin position="441"/>
        <end position="525"/>
    </location>
</feature>
<keyword evidence="3" id="KW-0393">Immunoglobulin domain</keyword>
<dbReference type="CDD" id="cd00063">
    <property type="entry name" value="FN3"/>
    <property type="match status" value="4"/>
</dbReference>
<dbReference type="InterPro" id="IPR036179">
    <property type="entry name" value="Ig-like_dom_sf"/>
</dbReference>
<feature type="domain" description="Ig-like" evidence="7">
    <location>
        <begin position="39"/>
        <end position="128"/>
    </location>
</feature>
<evidence type="ECO:0000259" key="7">
    <source>
        <dbReference type="PROSITE" id="PS50835"/>
    </source>
</evidence>
<dbReference type="InterPro" id="IPR003599">
    <property type="entry name" value="Ig_sub"/>
</dbReference>
<dbReference type="SMART" id="SM00408">
    <property type="entry name" value="IGc2"/>
    <property type="match status" value="5"/>
</dbReference>
<keyword evidence="2" id="KW-1015">Disulfide bond</keyword>
<dbReference type="InterPro" id="IPR036116">
    <property type="entry name" value="FN3_sf"/>
</dbReference>
<dbReference type="PROSITE" id="PS50835">
    <property type="entry name" value="IG_LIKE"/>
    <property type="match status" value="6"/>
</dbReference>
<dbReference type="PANTHER" id="PTHR44170:SF6">
    <property type="entry name" value="CONTACTIN"/>
    <property type="match status" value="1"/>
</dbReference>
<reference evidence="10" key="1">
    <citation type="submission" date="2025-08" db="UniProtKB">
        <authorList>
            <consortium name="RefSeq"/>
        </authorList>
    </citation>
    <scope>IDENTIFICATION</scope>
</reference>
<dbReference type="InterPro" id="IPR003598">
    <property type="entry name" value="Ig_sub2"/>
</dbReference>
<feature type="signal peptide" evidence="6">
    <location>
        <begin position="1"/>
        <end position="34"/>
    </location>
</feature>
<feature type="compositionally biased region" description="Polar residues" evidence="4">
    <location>
        <begin position="712"/>
        <end position="725"/>
    </location>
</feature>
<evidence type="ECO:0000256" key="1">
    <source>
        <dbReference type="ARBA" id="ARBA00022737"/>
    </source>
</evidence>
<feature type="region of interest" description="Disordered" evidence="4">
    <location>
        <begin position="707"/>
        <end position="727"/>
    </location>
</feature>
<dbReference type="GeneID" id="106071377"/>
<feature type="domain" description="Ig-like" evidence="7">
    <location>
        <begin position="227"/>
        <end position="336"/>
    </location>
</feature>
<gene>
    <name evidence="10" type="primary">LOC106071377</name>
</gene>
<dbReference type="RefSeq" id="XP_055880515.1">
    <property type="nucleotide sequence ID" value="XM_056024540.1"/>
</dbReference>
<dbReference type="OMA" id="KCLAQTE"/>
<proteinExistence type="predicted"/>
<feature type="domain" description="Ig-like" evidence="7">
    <location>
        <begin position="136"/>
        <end position="223"/>
    </location>
</feature>
<feature type="compositionally biased region" description="Polar residues" evidence="4">
    <location>
        <begin position="1316"/>
        <end position="1326"/>
    </location>
</feature>
<dbReference type="OrthoDB" id="6244967at2759"/>
<feature type="domain" description="Fibronectin type-III" evidence="8">
    <location>
        <begin position="833"/>
        <end position="942"/>
    </location>
</feature>
<keyword evidence="1" id="KW-0677">Repeat</keyword>
<dbReference type="GO" id="GO:0030424">
    <property type="term" value="C:axon"/>
    <property type="evidence" value="ECO:0007669"/>
    <property type="project" value="TreeGrafter"/>
</dbReference>
<keyword evidence="6" id="KW-0732">Signal</keyword>
<sequence length="1326" mass="148799">MCCYLSSRLTQNIKMKVMLLLSIAFVELVHKIYCETRPPKITKQGPKDILYKVNEMVKIECEASGEPAPSYTWKRADAAYSPEGNDERVVLQKAVGTLIINSPEDKDEGIYQCFASNSFGTAASIKFNLRMAKLEPFASSAPIYHRPHLGDYLKLNCSSPNSVPDGQVTWTVYDQGTYKAVIWDSRVTVDYDDNLHFVYVSSEDAMGGKSYHCMVSNKLMRMSVIGPPNYIIPTGTQATLSTMTKVWPTSKFDDTGLLGADWKIKCIFAGNPPPSSVTWKKKDSEPLENNNRVRLGNSGGQELIIQNLQMTDAGVYLCDANSEQEATLLEMSFRLSINAAPRWVSKPTDVTLIETGDAMFECLAVGTPNVQLFWFINGMPLEDALKADSRLDERFHHVMDSPIYFSNVSRSDALVVQCNVTNIHGYLWAEATLNVLAAEAPTILKGPTELRAAEGHSFLLPCQVTGKPDPTLTWYKESMRITGGRYLVGQDGSLHVQKSVLSDAGVYRCTASNTYGQVEASGSVIIRRKTLIVLQPMDLEVRSGINAKFTCSGTTDPEEISTMRTIWMKDHEAIQIGTRMFLNKQDNSLTISGTEQRDTGTYTCVITNGLDNDTASARLVVTDFPLPPTQLNITESCAAGQSANLTWMPGSFNNAPIQYFTIEYSTALEPNHWVFATQVKQTNATAYIALPAGMDLKFRVTSYNKIGPSRPSEPSTQSCVTTEQAPAQHPKNLRTIGDQPGHLHIQWTPVPPELQGGRGCYYILSLTRLGQAESTTEHININDCRQYEHIHSSTGASYQPYQITIKSANQVNDCPLQAPTITGYSDEGAPQIVPFDLETSDITSELVTFRWKFDSREIGKNDSRIRGEFRGFKIQFWLQGYKQETIRDVDLRPDDLENQFNIYNASIKHLMPNARLEARVALLNNYFVSAPSETIQFSTPSGVSGPVQYLEEMNIADNHINLVWRPPLDNRGDLDGYDIGFQEVHGLYLGDLQERQPQIDDPFATTAMLPGLLPNTKYRIHIWPRTSAGRGEGFYIERTTTAPGVPNIPRFSIVEVGRDFINVSWWRDPYVSSGSVIGVEFRKEDGADWLSTSPEVSHDWVQIKGLQPGFTYVVRIVATTGLIRRISQEEQVRTDGTAKAYDISDNLGWLLSMLASLVVSSALLIGLWVCYHRGFTFKTQQEEIDVTTYRVGDETYTGTQYNTEEISSHSKERQEPVGHINLIYHDTYRNDSDWDDDVSMPETLEQESVDARHYRSPKQLKASDDYEEMDLQTNQVLRDEQNYPHRFRTSRSSIERNDVYSEPSQSEENYHEDKPNISSHAHSTLV</sequence>
<dbReference type="InterPro" id="IPR013098">
    <property type="entry name" value="Ig_I-set"/>
</dbReference>
<dbReference type="PROSITE" id="PS50853">
    <property type="entry name" value="FN3"/>
    <property type="match status" value="4"/>
</dbReference>
<feature type="domain" description="Fibronectin type-III" evidence="8">
    <location>
        <begin position="627"/>
        <end position="725"/>
    </location>
</feature>
<dbReference type="InterPro" id="IPR013783">
    <property type="entry name" value="Ig-like_fold"/>
</dbReference>
<feature type="domain" description="Ig-like" evidence="7">
    <location>
        <begin position="341"/>
        <end position="434"/>
    </location>
</feature>
<dbReference type="GO" id="GO:0098632">
    <property type="term" value="F:cell-cell adhesion mediator activity"/>
    <property type="evidence" value="ECO:0007669"/>
    <property type="project" value="TreeGrafter"/>
</dbReference>
<protein>
    <submittedName>
        <fullName evidence="10">Neuroglian-like isoform X1</fullName>
    </submittedName>
</protein>
<dbReference type="GO" id="GO:0005886">
    <property type="term" value="C:plasma membrane"/>
    <property type="evidence" value="ECO:0007669"/>
    <property type="project" value="TreeGrafter"/>
</dbReference>
<keyword evidence="5" id="KW-1133">Transmembrane helix</keyword>
<dbReference type="SMART" id="SM00409">
    <property type="entry name" value="IG"/>
    <property type="match status" value="6"/>
</dbReference>
<evidence type="ECO:0000256" key="6">
    <source>
        <dbReference type="SAM" id="SignalP"/>
    </source>
</evidence>
<dbReference type="PANTHER" id="PTHR44170">
    <property type="entry name" value="PROTEIN SIDEKICK"/>
    <property type="match status" value="1"/>
</dbReference>
<dbReference type="Proteomes" id="UP001165740">
    <property type="component" value="Chromosome 3"/>
</dbReference>
<keyword evidence="5" id="KW-0812">Transmembrane</keyword>
<keyword evidence="9" id="KW-1185">Reference proteome</keyword>
<feature type="transmembrane region" description="Helical" evidence="5">
    <location>
        <begin position="1147"/>
        <end position="1171"/>
    </location>
</feature>
<feature type="domain" description="Fibronectin type-III" evidence="8">
    <location>
        <begin position="943"/>
        <end position="1044"/>
    </location>
</feature>
<dbReference type="SMART" id="SM00060">
    <property type="entry name" value="FN3"/>
    <property type="match status" value="5"/>
</dbReference>
<accession>A0A9W2ZZY8</accession>
<evidence type="ECO:0000256" key="2">
    <source>
        <dbReference type="ARBA" id="ARBA00023157"/>
    </source>
</evidence>
<evidence type="ECO:0000313" key="10">
    <source>
        <dbReference type="RefSeq" id="XP_055880515.1"/>
    </source>
</evidence>
<dbReference type="Pfam" id="PF13927">
    <property type="entry name" value="Ig_3"/>
    <property type="match status" value="1"/>
</dbReference>
<dbReference type="InterPro" id="IPR007110">
    <property type="entry name" value="Ig-like_dom"/>
</dbReference>
<feature type="domain" description="Ig-like" evidence="7">
    <location>
        <begin position="530"/>
        <end position="622"/>
    </location>
</feature>
<evidence type="ECO:0000259" key="8">
    <source>
        <dbReference type="PROSITE" id="PS50853"/>
    </source>
</evidence>
<dbReference type="Pfam" id="PF07679">
    <property type="entry name" value="I-set"/>
    <property type="match status" value="4"/>
</dbReference>
<dbReference type="SUPFAM" id="SSF48726">
    <property type="entry name" value="Immunoglobulin"/>
    <property type="match status" value="6"/>
</dbReference>
<feature type="domain" description="Fibronectin type-III" evidence="8">
    <location>
        <begin position="1045"/>
        <end position="1137"/>
    </location>
</feature>
<organism evidence="9 10">
    <name type="scientific">Biomphalaria glabrata</name>
    <name type="common">Bloodfluke planorb</name>
    <name type="synonym">Freshwater snail</name>
    <dbReference type="NCBI Taxonomy" id="6526"/>
    <lineage>
        <taxon>Eukaryota</taxon>
        <taxon>Metazoa</taxon>
        <taxon>Spiralia</taxon>
        <taxon>Lophotrochozoa</taxon>
        <taxon>Mollusca</taxon>
        <taxon>Gastropoda</taxon>
        <taxon>Heterobranchia</taxon>
        <taxon>Euthyneura</taxon>
        <taxon>Panpulmonata</taxon>
        <taxon>Hygrophila</taxon>
        <taxon>Lymnaeoidea</taxon>
        <taxon>Planorbidae</taxon>
        <taxon>Biomphalaria</taxon>
    </lineage>
</organism>
<feature type="chain" id="PRO_5040921063" evidence="6">
    <location>
        <begin position="35"/>
        <end position="1326"/>
    </location>
</feature>
<evidence type="ECO:0000256" key="3">
    <source>
        <dbReference type="ARBA" id="ARBA00023319"/>
    </source>
</evidence>
<dbReference type="SUPFAM" id="SSF49265">
    <property type="entry name" value="Fibronectin type III"/>
    <property type="match status" value="3"/>
</dbReference>
<dbReference type="GO" id="GO:0007420">
    <property type="term" value="P:brain development"/>
    <property type="evidence" value="ECO:0007669"/>
    <property type="project" value="TreeGrafter"/>
</dbReference>
<dbReference type="Gene3D" id="2.60.40.10">
    <property type="entry name" value="Immunoglobulins"/>
    <property type="match status" value="11"/>
</dbReference>
<feature type="region of interest" description="Disordered" evidence="4">
    <location>
        <begin position="1245"/>
        <end position="1266"/>
    </location>
</feature>
<name>A0A9W2ZZY8_BIOGL</name>
<dbReference type="Pfam" id="PF00041">
    <property type="entry name" value="fn3"/>
    <property type="match status" value="2"/>
</dbReference>
<dbReference type="InterPro" id="IPR003961">
    <property type="entry name" value="FN3_dom"/>
</dbReference>
<keyword evidence="5" id="KW-0472">Membrane</keyword>
<evidence type="ECO:0000256" key="5">
    <source>
        <dbReference type="SAM" id="Phobius"/>
    </source>
</evidence>
<dbReference type="FunFam" id="2.60.40.10:FF:000032">
    <property type="entry name" value="palladin isoform X1"/>
    <property type="match status" value="1"/>
</dbReference>
<dbReference type="GO" id="GO:0007411">
    <property type="term" value="P:axon guidance"/>
    <property type="evidence" value="ECO:0007669"/>
    <property type="project" value="TreeGrafter"/>
</dbReference>
<feature type="region of interest" description="Disordered" evidence="4">
    <location>
        <begin position="1279"/>
        <end position="1326"/>
    </location>
</feature>